<dbReference type="Pfam" id="PF02653">
    <property type="entry name" value="BPD_transp_2"/>
    <property type="match status" value="1"/>
</dbReference>
<feature type="transmembrane region" description="Helical" evidence="6">
    <location>
        <begin position="40"/>
        <end position="60"/>
    </location>
</feature>
<dbReference type="GO" id="GO:0005886">
    <property type="term" value="C:plasma membrane"/>
    <property type="evidence" value="ECO:0007669"/>
    <property type="project" value="UniProtKB-SubCell"/>
</dbReference>
<keyword evidence="5 6" id="KW-0472">Membrane</keyword>
<dbReference type="GO" id="GO:0022857">
    <property type="term" value="F:transmembrane transporter activity"/>
    <property type="evidence" value="ECO:0007669"/>
    <property type="project" value="InterPro"/>
</dbReference>
<keyword evidence="2" id="KW-1003">Cell membrane</keyword>
<accession>A0A1M4VHX3</accession>
<evidence type="ECO:0000256" key="5">
    <source>
        <dbReference type="ARBA" id="ARBA00023136"/>
    </source>
</evidence>
<keyword evidence="7" id="KW-0762">Sugar transport</keyword>
<keyword evidence="7" id="KW-0813">Transport</keyword>
<gene>
    <name evidence="7" type="ORF">SAMN02745784_01468</name>
</gene>
<dbReference type="RefSeq" id="WP_084725260.1">
    <property type="nucleotide sequence ID" value="NZ_FQTY01000005.1"/>
</dbReference>
<feature type="transmembrane region" description="Helical" evidence="6">
    <location>
        <begin position="201"/>
        <end position="220"/>
    </location>
</feature>
<dbReference type="PANTHER" id="PTHR43370:SF1">
    <property type="entry name" value="GUANOSINE ABC TRANSPORTER PERMEASE PROTEIN NUPQ"/>
    <property type="match status" value="1"/>
</dbReference>
<evidence type="ECO:0000313" key="8">
    <source>
        <dbReference type="Proteomes" id="UP000184114"/>
    </source>
</evidence>
<feature type="transmembrane region" description="Helical" evidence="6">
    <location>
        <begin position="95"/>
        <end position="117"/>
    </location>
</feature>
<dbReference type="Proteomes" id="UP000184114">
    <property type="component" value="Unassembled WGS sequence"/>
</dbReference>
<keyword evidence="4 6" id="KW-1133">Transmembrane helix</keyword>
<name>A0A1M4VHX3_9FIRM</name>
<dbReference type="EMBL" id="FQTY01000005">
    <property type="protein sequence ID" value="SHE68616.1"/>
    <property type="molecule type" value="Genomic_DNA"/>
</dbReference>
<feature type="transmembrane region" description="Helical" evidence="6">
    <location>
        <begin position="153"/>
        <end position="171"/>
    </location>
</feature>
<dbReference type="STRING" id="1123404.SAMN02745784_01468"/>
<keyword evidence="3 6" id="KW-0812">Transmembrane</keyword>
<evidence type="ECO:0000256" key="6">
    <source>
        <dbReference type="SAM" id="Phobius"/>
    </source>
</evidence>
<evidence type="ECO:0000313" key="7">
    <source>
        <dbReference type="EMBL" id="SHE68616.1"/>
    </source>
</evidence>
<proteinExistence type="predicted"/>
<feature type="transmembrane region" description="Helical" evidence="6">
    <location>
        <begin position="12"/>
        <end position="33"/>
    </location>
</feature>
<feature type="transmembrane region" description="Helical" evidence="6">
    <location>
        <begin position="66"/>
        <end position="88"/>
    </location>
</feature>
<evidence type="ECO:0000256" key="1">
    <source>
        <dbReference type="ARBA" id="ARBA00004651"/>
    </source>
</evidence>
<dbReference type="PANTHER" id="PTHR43370">
    <property type="entry name" value="SUGAR ABC TRANSPORTER INTEGRAL MEMBRANE PROTEIN-RELATED"/>
    <property type="match status" value="1"/>
</dbReference>
<feature type="transmembrane region" description="Helical" evidence="6">
    <location>
        <begin position="278"/>
        <end position="296"/>
    </location>
</feature>
<organism evidence="7 8">
    <name type="scientific">Tissierella praeacuta DSM 18095</name>
    <dbReference type="NCBI Taxonomy" id="1123404"/>
    <lineage>
        <taxon>Bacteria</taxon>
        <taxon>Bacillati</taxon>
        <taxon>Bacillota</taxon>
        <taxon>Tissierellia</taxon>
        <taxon>Tissierellales</taxon>
        <taxon>Tissierellaceae</taxon>
        <taxon>Tissierella</taxon>
    </lineage>
</organism>
<evidence type="ECO:0000256" key="2">
    <source>
        <dbReference type="ARBA" id="ARBA00022475"/>
    </source>
</evidence>
<dbReference type="InterPro" id="IPR001851">
    <property type="entry name" value="ABC_transp_permease"/>
</dbReference>
<evidence type="ECO:0000256" key="3">
    <source>
        <dbReference type="ARBA" id="ARBA00022692"/>
    </source>
</evidence>
<protein>
    <submittedName>
        <fullName evidence="7">Simple sugar transport system permease protein</fullName>
    </submittedName>
</protein>
<keyword evidence="8" id="KW-1185">Reference proteome</keyword>
<sequence>MLTIMEILFGTVTWSATFRLSTPIILTSIGGSFSKQTGTFCIAFECFMLSAAFFAAWGSYLWGSPYIGTFLAILAGVILAAVFGIFVLHFNANPMIVSIALNFGSWAMTTLLLTKIFKVRGFFHSPQIVNFQPIDIPVLRLIPYVNKVLNNQIILVYIAYISILIGTIIMYKTPFGLRLRGIGINEVGAQTSGVNILKYRWLALIIMGVMSGLGGAYMPLSGLSMFSENMTAGRGFLAFAAILVGKGNPLKAALIGMLFAYTNAITLTLTSFGVPTQLLQMMPFVVVILVLIISNLKNFSRKPIIDNQ</sequence>
<evidence type="ECO:0000256" key="4">
    <source>
        <dbReference type="ARBA" id="ARBA00022989"/>
    </source>
</evidence>
<dbReference type="GeneID" id="90993802"/>
<dbReference type="CDD" id="cd06580">
    <property type="entry name" value="TM_PBP1_transp_TpRbsC_like"/>
    <property type="match status" value="1"/>
</dbReference>
<reference evidence="8" key="1">
    <citation type="submission" date="2016-11" db="EMBL/GenBank/DDBJ databases">
        <authorList>
            <person name="Varghese N."/>
            <person name="Submissions S."/>
        </authorList>
    </citation>
    <scope>NUCLEOTIDE SEQUENCE [LARGE SCALE GENOMIC DNA]</scope>
    <source>
        <strain evidence="8">DSM 18095</strain>
    </source>
</reference>
<comment type="subcellular location">
    <subcellularLocation>
        <location evidence="1">Cell membrane</location>
        <topology evidence="1">Multi-pass membrane protein</topology>
    </subcellularLocation>
</comment>
<dbReference type="AlphaFoldDB" id="A0A1M4VHX3"/>